<dbReference type="RefSeq" id="WP_048095250.1">
    <property type="nucleotide sequence ID" value="NZ_CP011267.1"/>
</dbReference>
<organism evidence="2 3">
    <name type="scientific">Geoglobus ahangari</name>
    <dbReference type="NCBI Taxonomy" id="113653"/>
    <lineage>
        <taxon>Archaea</taxon>
        <taxon>Methanobacteriati</taxon>
        <taxon>Methanobacteriota</taxon>
        <taxon>Archaeoglobi</taxon>
        <taxon>Archaeoglobales</taxon>
        <taxon>Archaeoglobaceae</taxon>
        <taxon>Geoglobus</taxon>
    </lineage>
</organism>
<feature type="domain" description="Glutamine amidotransferase" evidence="1">
    <location>
        <begin position="34"/>
        <end position="172"/>
    </location>
</feature>
<dbReference type="InterPro" id="IPR017926">
    <property type="entry name" value="GATASE"/>
</dbReference>
<accession>A0A0F7IDK4</accession>
<keyword evidence="3" id="KW-1185">Reference proteome</keyword>
<reference evidence="2 3" key="1">
    <citation type="submission" date="2015-04" db="EMBL/GenBank/DDBJ databases">
        <title>The complete genome sequence of the hyperthermophilic, obligate iron-reducing archaeon Geoglobus ahangari strain 234T.</title>
        <authorList>
            <person name="Manzella M.P."/>
            <person name="Holmes D.E."/>
            <person name="Rocheleau J.M."/>
            <person name="Chung A."/>
            <person name="Reguera G."/>
            <person name="Kashefi K."/>
        </authorList>
    </citation>
    <scope>NUCLEOTIDE SEQUENCE [LARGE SCALE GENOMIC DNA]</scope>
    <source>
        <strain evidence="2 3">234</strain>
    </source>
</reference>
<keyword evidence="2" id="KW-0315">Glutamine amidotransferase</keyword>
<dbReference type="CDD" id="cd01741">
    <property type="entry name" value="GATase1_1"/>
    <property type="match status" value="1"/>
</dbReference>
<dbReference type="KEGG" id="gah:GAH_01154"/>
<dbReference type="GO" id="GO:0016740">
    <property type="term" value="F:transferase activity"/>
    <property type="evidence" value="ECO:0007669"/>
    <property type="project" value="UniProtKB-KW"/>
</dbReference>
<dbReference type="PANTHER" id="PTHR42695:SF5">
    <property type="entry name" value="GLUTAMINE AMIDOTRANSFERASE YLR126C-RELATED"/>
    <property type="match status" value="1"/>
</dbReference>
<sequence>MKILAIKNHRAEGLGYIEELFAQKGVEYEYVEAWNGERKEDGDAYIILGGPMGVYEAEKYPFLKWEMELIRREAERKPILGICLGAQLIAGAFGKRVYPFKKEIGWFYVNRVDDDPLFDGFPERIEVFQWHGDTFDLPDGARLIFTGDEVRNQGFRAGEAVGIQFHLEMTLELIEKWVKTTEGVPESIIDESADKIEEHNRLCEIMVDNFIREVEQKHNL</sequence>
<dbReference type="STRING" id="113653.GAH_01154"/>
<proteinExistence type="predicted"/>
<gene>
    <name evidence="2" type="ORF">GAH_01154</name>
</gene>
<dbReference type="InterPro" id="IPR029062">
    <property type="entry name" value="Class_I_gatase-like"/>
</dbReference>
<name>A0A0F7IDK4_9EURY</name>
<dbReference type="GeneID" id="24803728"/>
<dbReference type="InterPro" id="IPR044992">
    <property type="entry name" value="ChyE-like"/>
</dbReference>
<protein>
    <submittedName>
        <fullName evidence="2">GMP synthase-Glutamine amidotransferase domain</fullName>
    </submittedName>
</protein>
<dbReference type="Pfam" id="PF00117">
    <property type="entry name" value="GATase"/>
    <property type="match status" value="1"/>
</dbReference>
<dbReference type="Gene3D" id="3.40.50.880">
    <property type="match status" value="1"/>
</dbReference>
<dbReference type="EMBL" id="CP011267">
    <property type="protein sequence ID" value="AKG91533.1"/>
    <property type="molecule type" value="Genomic_DNA"/>
</dbReference>
<dbReference type="PROSITE" id="PS51273">
    <property type="entry name" value="GATASE_TYPE_1"/>
    <property type="match status" value="1"/>
</dbReference>
<dbReference type="Proteomes" id="UP000034723">
    <property type="component" value="Chromosome"/>
</dbReference>
<dbReference type="PATRIC" id="fig|113653.22.peg.1150"/>
<evidence type="ECO:0000313" key="2">
    <source>
        <dbReference type="EMBL" id="AKG91533.1"/>
    </source>
</evidence>
<dbReference type="OrthoDB" id="7388at2157"/>
<evidence type="ECO:0000259" key="1">
    <source>
        <dbReference type="Pfam" id="PF00117"/>
    </source>
</evidence>
<dbReference type="GO" id="GO:0005829">
    <property type="term" value="C:cytosol"/>
    <property type="evidence" value="ECO:0007669"/>
    <property type="project" value="TreeGrafter"/>
</dbReference>
<evidence type="ECO:0000313" key="3">
    <source>
        <dbReference type="Proteomes" id="UP000034723"/>
    </source>
</evidence>
<dbReference type="PANTHER" id="PTHR42695">
    <property type="entry name" value="GLUTAMINE AMIDOTRANSFERASE YLR126C-RELATED"/>
    <property type="match status" value="1"/>
</dbReference>
<dbReference type="HOGENOM" id="CLU_054974_3_1_2"/>
<dbReference type="AlphaFoldDB" id="A0A0F7IDK4"/>
<dbReference type="SUPFAM" id="SSF52317">
    <property type="entry name" value="Class I glutamine amidotransferase-like"/>
    <property type="match status" value="1"/>
</dbReference>
<keyword evidence="2" id="KW-0808">Transferase</keyword>
<dbReference type="InParanoid" id="A0A0F7IDK4"/>